<dbReference type="InterPro" id="IPR048259">
    <property type="entry name" value="Cytochrome_b_N_euk/bac"/>
</dbReference>
<evidence type="ECO:0000259" key="21">
    <source>
        <dbReference type="PROSITE" id="PS51003"/>
    </source>
</evidence>
<feature type="transmembrane region" description="Helical" evidence="19">
    <location>
        <begin position="220"/>
        <end position="244"/>
    </location>
</feature>
<feature type="binding site" description="axial binding residue" evidence="18">
    <location>
        <position position="183"/>
    </location>
    <ligand>
        <name>heme b</name>
        <dbReference type="ChEBI" id="CHEBI:60344"/>
        <label>b562</label>
    </ligand>
    <ligandPart>
        <name>Fe</name>
        <dbReference type="ChEBI" id="CHEBI:18248"/>
    </ligandPart>
</feature>
<comment type="function">
    <text evidence="1 19">Component of the ubiquinol-cytochrome c reductase complex (complex III or cytochrome b-c1 complex) that is part of the mitochondrial respiratory chain. The b-c1 complex mediates electron transfer from ubiquinol to cytochrome c. Contributes to the generation of a proton gradient across the mitochondrial membrane that is then used for ATP synthesis.</text>
</comment>
<accession>E2RVN1</accession>
<evidence type="ECO:0000256" key="15">
    <source>
        <dbReference type="ARBA" id="ARBA00023128"/>
    </source>
</evidence>
<gene>
    <name evidence="22" type="primary">CYTB</name>
</gene>
<feature type="transmembrane region" description="Helical" evidence="19">
    <location>
        <begin position="323"/>
        <end position="340"/>
    </location>
</feature>
<feature type="binding site" description="axial binding residue" evidence="18">
    <location>
        <position position="98"/>
    </location>
    <ligand>
        <name>heme b</name>
        <dbReference type="ChEBI" id="CHEBI:60344"/>
        <label>b566</label>
    </ligand>
    <ligandPart>
        <name>Fe</name>
        <dbReference type="ChEBI" id="CHEBI:18248"/>
    </ligandPart>
</feature>
<dbReference type="PROSITE" id="PS51003">
    <property type="entry name" value="CYTB_CTER"/>
    <property type="match status" value="1"/>
</dbReference>
<evidence type="ECO:0000256" key="2">
    <source>
        <dbReference type="ARBA" id="ARBA00004448"/>
    </source>
</evidence>
<evidence type="ECO:0000256" key="8">
    <source>
        <dbReference type="ARBA" id="ARBA00022692"/>
    </source>
</evidence>
<sequence>MLTPSYKKDPLNSAINSTLVQLPAPVNLSSLWNMGSLLSMCLIIQIITGVLLASSYSPSMQNSSYLVSFMTENSDKGWLIRYVHANGASLFFMCMYAHIGRGIYYKSYFMVHTWMAGVTIMILTMAPAFLGYVLPVNQMSFWGASVITNLFSEIPYIGPDLVQTIWGGPLVSDPTIMRFFTFHFMIPFIILALTMVHIIYLHTTGSSNNLGVTSVKKLIFHPFLSMKDAIGALLVITAFLYLCLHQPLLLGDDENFVIANPSVTPHHIQPEWYFLFAYAILRSIPNKMGGVIALGLSVMVLYTLPFTSTPTKKSTNLRPLSKILFWLLVSTVLALSRIGARPVEEPFIVTGQVLTVVYFLYFTLSPLTEEK</sequence>
<comment type="subunit">
    <text evidence="3">The main subunits of complex b-c1 are: cytochrome b, cytochrome c1 and the Rieske protein.</text>
</comment>
<evidence type="ECO:0000256" key="14">
    <source>
        <dbReference type="ARBA" id="ARBA00023075"/>
    </source>
</evidence>
<evidence type="ECO:0000313" key="22">
    <source>
        <dbReference type="EMBL" id="BAJ23205.1"/>
    </source>
</evidence>
<feature type="transmembrane region" description="Helical" evidence="19">
    <location>
        <begin position="37"/>
        <end position="58"/>
    </location>
</feature>
<evidence type="ECO:0000256" key="4">
    <source>
        <dbReference type="ARBA" id="ARBA00013531"/>
    </source>
</evidence>
<dbReference type="SUPFAM" id="SSF81648">
    <property type="entry name" value="a domain/subunit of cytochrome bc1 complex (Ubiquinol-cytochrome c reductase)"/>
    <property type="match status" value="1"/>
</dbReference>
<dbReference type="InterPro" id="IPR016174">
    <property type="entry name" value="Di-haem_cyt_TM"/>
</dbReference>
<dbReference type="InterPro" id="IPR005797">
    <property type="entry name" value="Cyt_b/b6_N"/>
</dbReference>
<evidence type="ECO:0000256" key="11">
    <source>
        <dbReference type="ARBA" id="ARBA00022982"/>
    </source>
</evidence>
<dbReference type="Gene3D" id="1.20.810.10">
    <property type="entry name" value="Cytochrome Bc1 Complex, Chain C"/>
    <property type="match status" value="1"/>
</dbReference>
<keyword evidence="16 19" id="KW-0472">Membrane</keyword>
<dbReference type="PROSITE" id="PS51002">
    <property type="entry name" value="CYTB_NTER"/>
    <property type="match status" value="1"/>
</dbReference>
<evidence type="ECO:0000256" key="6">
    <source>
        <dbReference type="ARBA" id="ARBA00022617"/>
    </source>
</evidence>
<keyword evidence="6 18" id="KW-0349">Heme</keyword>
<dbReference type="InterPro" id="IPR030689">
    <property type="entry name" value="Cytochrome_b"/>
</dbReference>
<feature type="transmembrane region" description="Helical" evidence="19">
    <location>
        <begin position="288"/>
        <end position="308"/>
    </location>
</feature>
<dbReference type="GO" id="GO:0005743">
    <property type="term" value="C:mitochondrial inner membrane"/>
    <property type="evidence" value="ECO:0007669"/>
    <property type="project" value="UniProtKB-SubCell"/>
</dbReference>
<dbReference type="PANTHER" id="PTHR19271">
    <property type="entry name" value="CYTOCHROME B"/>
    <property type="match status" value="1"/>
</dbReference>
<dbReference type="Pfam" id="PF00032">
    <property type="entry name" value="Cytochrom_B_C"/>
    <property type="match status" value="1"/>
</dbReference>
<feature type="binding site" description="axial binding residue" evidence="18">
    <location>
        <position position="84"/>
    </location>
    <ligand>
        <name>heme b</name>
        <dbReference type="ChEBI" id="CHEBI:60344"/>
        <label>b562</label>
    </ligand>
    <ligandPart>
        <name>Fe</name>
        <dbReference type="ChEBI" id="CHEBI:18248"/>
    </ligandPart>
</feature>
<evidence type="ECO:0000256" key="19">
    <source>
        <dbReference type="RuleBase" id="RU362117"/>
    </source>
</evidence>
<organism evidence="22">
    <name type="scientific">Caprella scaura</name>
    <dbReference type="NCBI Taxonomy" id="703580"/>
    <lineage>
        <taxon>Eukaryota</taxon>
        <taxon>Metazoa</taxon>
        <taxon>Ecdysozoa</taxon>
        <taxon>Arthropoda</taxon>
        <taxon>Crustacea</taxon>
        <taxon>Multicrustacea</taxon>
        <taxon>Malacostraca</taxon>
        <taxon>Eumalacostraca</taxon>
        <taxon>Peracarida</taxon>
        <taxon>Amphipoda</taxon>
        <taxon>Senticaudata</taxon>
        <taxon>Corophiida</taxon>
        <taxon>Caprellidira</taxon>
        <taxon>Caprelloidea</taxon>
        <taxon>Caprellidae</taxon>
        <taxon>Caprella</taxon>
    </lineage>
</organism>
<dbReference type="SUPFAM" id="SSF81342">
    <property type="entry name" value="Transmembrane di-heme cytochromes"/>
    <property type="match status" value="1"/>
</dbReference>
<evidence type="ECO:0000256" key="12">
    <source>
        <dbReference type="ARBA" id="ARBA00022989"/>
    </source>
</evidence>
<comment type="subcellular location">
    <subcellularLocation>
        <location evidence="2">Mitochondrion inner membrane</location>
        <topology evidence="2">Multi-pass membrane protein</topology>
    </subcellularLocation>
</comment>
<dbReference type="RefSeq" id="YP_004021517.1">
    <property type="nucleotide sequence ID" value="NC_014687.1"/>
</dbReference>
<dbReference type="PANTHER" id="PTHR19271:SF16">
    <property type="entry name" value="CYTOCHROME B"/>
    <property type="match status" value="1"/>
</dbReference>
<keyword evidence="10" id="KW-0999">Mitochondrion inner membrane</keyword>
<evidence type="ECO:0000256" key="16">
    <source>
        <dbReference type="ARBA" id="ARBA00023136"/>
    </source>
</evidence>
<comment type="cofactor">
    <cofactor evidence="18">
        <name>heme</name>
        <dbReference type="ChEBI" id="CHEBI:30413"/>
    </cofactor>
    <text evidence="18">Binds 2 heme groups non-covalently.</text>
</comment>
<feature type="transmembrane region" description="Helical" evidence="19">
    <location>
        <begin position="78"/>
        <end position="99"/>
    </location>
</feature>
<reference evidence="22" key="1">
    <citation type="journal article" date="2010" name="Mitochondrial DNA">
        <title>The complete mitochondrial genome of Caprella scaura (Crustacea, Amphipoda, Caprellidea), with emphasis on the unique gene order pattern and duplicated control region.</title>
        <authorList>
            <person name="Ito A."/>
            <person name="Aoki M.N."/>
            <person name="Yokobori S."/>
            <person name="Wada H."/>
        </authorList>
    </citation>
    <scope>NUCLEOTIDE SEQUENCE</scope>
</reference>
<name>E2RVN1_9CRUS</name>
<dbReference type="PIRSF" id="PIRSF038885">
    <property type="entry name" value="COB"/>
    <property type="match status" value="1"/>
</dbReference>
<dbReference type="EMBL" id="AB539699">
    <property type="protein sequence ID" value="BAJ23205.1"/>
    <property type="molecule type" value="Genomic_DNA"/>
</dbReference>
<dbReference type="CTD" id="4519"/>
<dbReference type="InterPro" id="IPR036150">
    <property type="entry name" value="Cyt_b/b6_C_sf"/>
</dbReference>
<keyword evidence="7 19" id="KW-0679">Respiratory chain</keyword>
<protein>
    <recommendedName>
        <fullName evidence="4 19">Cytochrome b</fullName>
    </recommendedName>
</protein>
<dbReference type="InterPro" id="IPR005798">
    <property type="entry name" value="Cyt_b/b6_C"/>
</dbReference>
<keyword evidence="9 18" id="KW-0479">Metal-binding</keyword>
<comment type="similarity">
    <text evidence="19">Belongs to the cytochrome b family.</text>
</comment>
<evidence type="ECO:0000256" key="7">
    <source>
        <dbReference type="ARBA" id="ARBA00022660"/>
    </source>
</evidence>
<keyword evidence="15 19" id="KW-0496">Mitochondrion</keyword>
<feature type="transmembrane region" description="Helical" evidence="19">
    <location>
        <begin position="111"/>
        <end position="133"/>
    </location>
</feature>
<evidence type="ECO:0000256" key="3">
    <source>
        <dbReference type="ARBA" id="ARBA00011649"/>
    </source>
</evidence>
<evidence type="ECO:0000259" key="20">
    <source>
        <dbReference type="PROSITE" id="PS51002"/>
    </source>
</evidence>
<feature type="transmembrane region" description="Helical" evidence="19">
    <location>
        <begin position="179"/>
        <end position="200"/>
    </location>
</feature>
<keyword evidence="14" id="KW-0830">Ubiquinone</keyword>
<dbReference type="CDD" id="cd00284">
    <property type="entry name" value="Cytochrome_b_N"/>
    <property type="match status" value="1"/>
</dbReference>
<evidence type="ECO:0000256" key="18">
    <source>
        <dbReference type="PIRSR" id="PIRSR038885-2"/>
    </source>
</evidence>
<dbReference type="GO" id="GO:0016491">
    <property type="term" value="F:oxidoreductase activity"/>
    <property type="evidence" value="ECO:0007669"/>
    <property type="project" value="UniProtKB-UniRule"/>
</dbReference>
<evidence type="ECO:0000256" key="10">
    <source>
        <dbReference type="ARBA" id="ARBA00022792"/>
    </source>
</evidence>
<dbReference type="InterPro" id="IPR027387">
    <property type="entry name" value="Cytb/b6-like_sf"/>
</dbReference>
<dbReference type="GO" id="GO:0046872">
    <property type="term" value="F:metal ion binding"/>
    <property type="evidence" value="ECO:0007669"/>
    <property type="project" value="UniProtKB-UniRule"/>
</dbReference>
<dbReference type="GO" id="GO:0008121">
    <property type="term" value="F:quinol-cytochrome-c reductase activity"/>
    <property type="evidence" value="ECO:0007669"/>
    <property type="project" value="InterPro"/>
</dbReference>
<dbReference type="CDD" id="cd00290">
    <property type="entry name" value="cytochrome_b_C"/>
    <property type="match status" value="1"/>
</dbReference>
<proteinExistence type="inferred from homology"/>
<dbReference type="GO" id="GO:0006122">
    <property type="term" value="P:mitochondrial electron transport, ubiquinol to cytochrome c"/>
    <property type="evidence" value="ECO:0007669"/>
    <property type="project" value="TreeGrafter"/>
</dbReference>
<keyword evidence="8 19" id="KW-0812">Transmembrane</keyword>
<feature type="binding site" evidence="17">
    <location>
        <position position="202"/>
    </location>
    <ligand>
        <name>a ubiquinone</name>
        <dbReference type="ChEBI" id="CHEBI:16389"/>
    </ligand>
</feature>
<comment type="cofactor">
    <cofactor evidence="19">
        <name>heme b</name>
        <dbReference type="ChEBI" id="CHEBI:60344"/>
    </cofactor>
    <text evidence="19">Binds 2 heme groups non-covalently.</text>
</comment>
<feature type="transmembrane region" description="Helical" evidence="19">
    <location>
        <begin position="347"/>
        <end position="364"/>
    </location>
</feature>
<geneLocation type="mitochondrion" evidence="22"/>
<dbReference type="InterPro" id="IPR048260">
    <property type="entry name" value="Cytochrome_b_C_euk/bac"/>
</dbReference>
<keyword evidence="11 19" id="KW-0249">Electron transport</keyword>
<evidence type="ECO:0000256" key="17">
    <source>
        <dbReference type="PIRSR" id="PIRSR038885-1"/>
    </source>
</evidence>
<feature type="binding site" description="axial binding residue" evidence="18">
    <location>
        <position position="197"/>
    </location>
    <ligand>
        <name>heme b</name>
        <dbReference type="ChEBI" id="CHEBI:60344"/>
        <label>b566</label>
    </ligand>
    <ligandPart>
        <name>Fe</name>
        <dbReference type="ChEBI" id="CHEBI:18248"/>
    </ligandPart>
</feature>
<feature type="domain" description="Cytochrome b/b6 C-terminal region profile" evidence="21">
    <location>
        <begin position="210"/>
        <end position="371"/>
    </location>
</feature>
<evidence type="ECO:0000256" key="5">
    <source>
        <dbReference type="ARBA" id="ARBA00022448"/>
    </source>
</evidence>
<evidence type="ECO:0000256" key="9">
    <source>
        <dbReference type="ARBA" id="ARBA00022723"/>
    </source>
</evidence>
<feature type="domain" description="Cytochrome b/b6 N-terminal region profile" evidence="20">
    <location>
        <begin position="1"/>
        <end position="210"/>
    </location>
</feature>
<dbReference type="GeneID" id="9978315"/>
<keyword evidence="12 19" id="KW-1133">Transmembrane helix</keyword>
<evidence type="ECO:0000256" key="1">
    <source>
        <dbReference type="ARBA" id="ARBA00002566"/>
    </source>
</evidence>
<dbReference type="AlphaFoldDB" id="E2RVN1"/>
<evidence type="ECO:0000256" key="13">
    <source>
        <dbReference type="ARBA" id="ARBA00023004"/>
    </source>
</evidence>
<dbReference type="GO" id="GO:0045275">
    <property type="term" value="C:respiratory chain complex III"/>
    <property type="evidence" value="ECO:0007669"/>
    <property type="project" value="InterPro"/>
</dbReference>
<dbReference type="SMR" id="E2RVN1"/>
<keyword evidence="13 18" id="KW-0408">Iron</keyword>
<dbReference type="Pfam" id="PF00033">
    <property type="entry name" value="Cytochrome_B"/>
    <property type="match status" value="1"/>
</dbReference>
<keyword evidence="5 19" id="KW-0813">Transport</keyword>